<name>A0A151WNZ7_9HYME</name>
<organism evidence="10 11">
    <name type="scientific">Mycetomoellerius zeteki</name>
    <dbReference type="NCBI Taxonomy" id="64791"/>
    <lineage>
        <taxon>Eukaryota</taxon>
        <taxon>Metazoa</taxon>
        <taxon>Ecdysozoa</taxon>
        <taxon>Arthropoda</taxon>
        <taxon>Hexapoda</taxon>
        <taxon>Insecta</taxon>
        <taxon>Pterygota</taxon>
        <taxon>Neoptera</taxon>
        <taxon>Endopterygota</taxon>
        <taxon>Hymenoptera</taxon>
        <taxon>Apocrita</taxon>
        <taxon>Aculeata</taxon>
        <taxon>Formicoidea</taxon>
        <taxon>Formicidae</taxon>
        <taxon>Myrmicinae</taxon>
        <taxon>Mycetomoellerius</taxon>
    </lineage>
</organism>
<evidence type="ECO:0000256" key="2">
    <source>
        <dbReference type="ARBA" id="ARBA00004123"/>
    </source>
</evidence>
<dbReference type="PANTHER" id="PTHR22930">
    <property type="match status" value="1"/>
</dbReference>
<comment type="similarity">
    <text evidence="3">Belongs to the HARBI1 family.</text>
</comment>
<evidence type="ECO:0000256" key="5">
    <source>
        <dbReference type="ARBA" id="ARBA00022723"/>
    </source>
</evidence>
<dbReference type="AlphaFoldDB" id="A0A151WNZ7"/>
<dbReference type="GO" id="GO:0016787">
    <property type="term" value="F:hydrolase activity"/>
    <property type="evidence" value="ECO:0007669"/>
    <property type="project" value="UniProtKB-KW"/>
</dbReference>
<dbReference type="GO" id="GO:0004518">
    <property type="term" value="F:nuclease activity"/>
    <property type="evidence" value="ECO:0007669"/>
    <property type="project" value="UniProtKB-KW"/>
</dbReference>
<evidence type="ECO:0000313" key="11">
    <source>
        <dbReference type="Proteomes" id="UP000075809"/>
    </source>
</evidence>
<dbReference type="Proteomes" id="UP000075809">
    <property type="component" value="Unassembled WGS sequence"/>
</dbReference>
<protein>
    <submittedName>
        <fullName evidence="10">Uncharacterized protein</fullName>
    </submittedName>
</protein>
<evidence type="ECO:0000256" key="3">
    <source>
        <dbReference type="ARBA" id="ARBA00006958"/>
    </source>
</evidence>
<dbReference type="InterPro" id="IPR045249">
    <property type="entry name" value="HARBI1-like"/>
</dbReference>
<keyword evidence="4" id="KW-0540">Nuclease</keyword>
<feature type="domain" description="DDE Tnp4" evidence="8">
    <location>
        <begin position="116"/>
        <end position="202"/>
    </location>
</feature>
<dbReference type="EMBL" id="KQ982896">
    <property type="protein sequence ID" value="KYQ49538.1"/>
    <property type="molecule type" value="Genomic_DNA"/>
</dbReference>
<dbReference type="STRING" id="64791.A0A151WNZ7"/>
<evidence type="ECO:0000256" key="4">
    <source>
        <dbReference type="ARBA" id="ARBA00022722"/>
    </source>
</evidence>
<keyword evidence="11" id="KW-1185">Reference proteome</keyword>
<comment type="subcellular location">
    <subcellularLocation>
        <location evidence="2">Nucleus</location>
    </subcellularLocation>
</comment>
<dbReference type="GO" id="GO:0005634">
    <property type="term" value="C:nucleus"/>
    <property type="evidence" value="ECO:0007669"/>
    <property type="project" value="UniProtKB-SubCell"/>
</dbReference>
<evidence type="ECO:0000313" key="10">
    <source>
        <dbReference type="EMBL" id="KYQ49538.1"/>
    </source>
</evidence>
<comment type="cofactor">
    <cofactor evidence="1">
        <name>a divalent metal cation</name>
        <dbReference type="ChEBI" id="CHEBI:60240"/>
    </cofactor>
</comment>
<keyword evidence="6" id="KW-0378">Hydrolase</keyword>
<evidence type="ECO:0000256" key="1">
    <source>
        <dbReference type="ARBA" id="ARBA00001968"/>
    </source>
</evidence>
<dbReference type="PANTHER" id="PTHR22930:SF85">
    <property type="entry name" value="GH03217P-RELATED"/>
    <property type="match status" value="1"/>
</dbReference>
<feature type="domain" description="DUF8040" evidence="9">
    <location>
        <begin position="2"/>
        <end position="80"/>
    </location>
</feature>
<evidence type="ECO:0000256" key="6">
    <source>
        <dbReference type="ARBA" id="ARBA00022801"/>
    </source>
</evidence>
<feature type="non-terminal residue" evidence="10">
    <location>
        <position position="1"/>
    </location>
</feature>
<keyword evidence="5" id="KW-0479">Metal-binding</keyword>
<sequence length="265" mass="31023">LESFRMTRGTFKWLCDNLREDLLPSLNQLGTRQPISVEKQVAICLYFLASCCEHRVIGNNFGIHKSSVWKCVHRVIDAINKKLMSSWIFIPDHNECENIVSHFERKTNMIFKTKIVGNVSVPYLIMGDPAYPLLKWLIKGYTKSARLTPQEKSFNVYLNSGRVCVEIAFGRLKARWRRLLKRIDVYYSYAPYLVSTCCILHNIVETTKETFLPAWENSVKEIEVQFQQPQPLRSRTLDNFEGSHIRDALKNYLAEHFKLRQTFRV</sequence>
<keyword evidence="7" id="KW-0539">Nucleus</keyword>
<dbReference type="Pfam" id="PF13359">
    <property type="entry name" value="DDE_Tnp_4"/>
    <property type="match status" value="1"/>
</dbReference>
<dbReference type="GO" id="GO:0046872">
    <property type="term" value="F:metal ion binding"/>
    <property type="evidence" value="ECO:0007669"/>
    <property type="project" value="UniProtKB-KW"/>
</dbReference>
<evidence type="ECO:0000259" key="9">
    <source>
        <dbReference type="Pfam" id="PF26138"/>
    </source>
</evidence>
<proteinExistence type="inferred from homology"/>
<dbReference type="InterPro" id="IPR058353">
    <property type="entry name" value="DUF8040"/>
</dbReference>
<evidence type="ECO:0000259" key="8">
    <source>
        <dbReference type="Pfam" id="PF13359"/>
    </source>
</evidence>
<dbReference type="InterPro" id="IPR027806">
    <property type="entry name" value="HARBI1_dom"/>
</dbReference>
<evidence type="ECO:0000256" key="7">
    <source>
        <dbReference type="ARBA" id="ARBA00023242"/>
    </source>
</evidence>
<reference evidence="10 11" key="1">
    <citation type="submission" date="2015-09" db="EMBL/GenBank/DDBJ databases">
        <title>Trachymyrmex zeteki WGS genome.</title>
        <authorList>
            <person name="Nygaard S."/>
            <person name="Hu H."/>
            <person name="Boomsma J."/>
            <person name="Zhang G."/>
        </authorList>
    </citation>
    <scope>NUCLEOTIDE SEQUENCE [LARGE SCALE GENOMIC DNA]</scope>
    <source>
        <strain evidence="10">Tzet28-1</strain>
        <tissue evidence="10">Whole body</tissue>
    </source>
</reference>
<dbReference type="Pfam" id="PF26138">
    <property type="entry name" value="DUF8040"/>
    <property type="match status" value="1"/>
</dbReference>
<gene>
    <name evidence="10" type="ORF">ALC60_11390</name>
</gene>
<accession>A0A151WNZ7</accession>